<sequence>MIDFHNRSFICVAAAECPDFTTETVFHFKQYGDIVHATYNGGNIQYGELIGMVDQQGIQQVIFNHDNMDFQCYSGTCTFTPERLHDKSYVLHGQWFKTEEDTASKELTLEELR</sequence>
<protein>
    <submittedName>
        <fullName evidence="1">Uncharacterized protein</fullName>
    </submittedName>
</protein>
<gene>
    <name evidence="1" type="ORF">BpJC7_22800</name>
</gene>
<dbReference type="RefSeq" id="WP_151681480.1">
    <property type="nucleotide sequence ID" value="NZ_BKZP01000038.1"/>
</dbReference>
<accession>A0A5J4JKT7</accession>
<evidence type="ECO:0000313" key="1">
    <source>
        <dbReference type="EMBL" id="GER70977.1"/>
    </source>
</evidence>
<organism evidence="1 2">
    <name type="scientific">Weizmannia acidilactici</name>
    <dbReference type="NCBI Taxonomy" id="2607726"/>
    <lineage>
        <taxon>Bacteria</taxon>
        <taxon>Bacillati</taxon>
        <taxon>Bacillota</taxon>
        <taxon>Bacilli</taxon>
        <taxon>Bacillales</taxon>
        <taxon>Bacillaceae</taxon>
        <taxon>Heyndrickxia</taxon>
    </lineage>
</organism>
<dbReference type="Pfam" id="PF26421">
    <property type="entry name" value="Avidin_like"/>
    <property type="match status" value="1"/>
</dbReference>
<reference evidence="1 2" key="1">
    <citation type="submission" date="2019-09" db="EMBL/GenBank/DDBJ databases">
        <title>Draft genome sequence of Bacillus sp. JC-7.</title>
        <authorList>
            <person name="Tanaka N."/>
            <person name="Shiwa Y."/>
            <person name="Fujita N."/>
            <person name="Tanasupawat S."/>
        </authorList>
    </citation>
    <scope>NUCLEOTIDE SEQUENCE [LARGE SCALE GENOMIC DNA]</scope>
    <source>
        <strain evidence="1 2">JC-7</strain>
    </source>
</reference>
<dbReference type="AlphaFoldDB" id="A0A5J4JKT7"/>
<comment type="caution">
    <text evidence="1">The sequence shown here is derived from an EMBL/GenBank/DDBJ whole genome shotgun (WGS) entry which is preliminary data.</text>
</comment>
<proteinExistence type="predicted"/>
<name>A0A5J4JKT7_9BACI</name>
<evidence type="ECO:0000313" key="2">
    <source>
        <dbReference type="Proteomes" id="UP000391919"/>
    </source>
</evidence>
<keyword evidence="2" id="KW-1185">Reference proteome</keyword>
<dbReference type="InterPro" id="IPR058595">
    <property type="entry name" value="Avidin-like"/>
</dbReference>
<dbReference type="EMBL" id="BKZQ01000032">
    <property type="protein sequence ID" value="GER70977.1"/>
    <property type="molecule type" value="Genomic_DNA"/>
</dbReference>
<dbReference type="Proteomes" id="UP000391919">
    <property type="component" value="Unassembled WGS sequence"/>
</dbReference>